<sequence length="298" mass="32074">MNQSGAAARHASGGMPMATQAEMFDHAVVVCPDLDAGAQAWQRLGFTLTPRGYHTLGSQNHCIMLQRDYLELLHVTAPNPSRQYYWDAQARGGGCAAMSCKSADAFATAARLRAAGWHTSDPIEFSRPVRLDDGSEHPATFRVTALDDAPGARYFVCEHRTPELLWRPEWTRHANGAHSIATMFLVVAPALVDAAAHAYAELTGGEMTQLSEHVCSLALDDATLVISTPQALASATGTAHIRRDRPGYAAIRLRTDDLAAARAGWRAEGVPTHDLGPRETLVPAEAAGGVALLFEQRD</sequence>
<dbReference type="Pfam" id="PF13468">
    <property type="entry name" value="Glyoxalase_3"/>
    <property type="match status" value="1"/>
</dbReference>
<proteinExistence type="predicted"/>
<name>A0A375BRC5_9BURK</name>
<dbReference type="AlphaFoldDB" id="A0A375BRC5"/>
<dbReference type="PANTHER" id="PTHR40265">
    <property type="entry name" value="BLL2707 PROTEIN"/>
    <property type="match status" value="1"/>
</dbReference>
<dbReference type="Proteomes" id="UP000256780">
    <property type="component" value="Chromosome CBM2587_a"/>
</dbReference>
<dbReference type="EMBL" id="OFSQ01000014">
    <property type="protein sequence ID" value="SOY50980.1"/>
    <property type="molecule type" value="Genomic_DNA"/>
</dbReference>
<dbReference type="InterPro" id="IPR025870">
    <property type="entry name" value="Glyoxalase-like_dom"/>
</dbReference>
<dbReference type="SUPFAM" id="SSF54593">
    <property type="entry name" value="Glyoxalase/Bleomycin resistance protein/Dihydroxybiphenyl dioxygenase"/>
    <property type="match status" value="2"/>
</dbReference>
<feature type="domain" description="Glyoxalase-like" evidence="1">
    <location>
        <begin position="24"/>
        <end position="203"/>
    </location>
</feature>
<comment type="caution">
    <text evidence="2">The sequence shown here is derived from an EMBL/GenBank/DDBJ whole genome shotgun (WGS) entry which is preliminary data.</text>
</comment>
<evidence type="ECO:0000313" key="2">
    <source>
        <dbReference type="EMBL" id="SOY50980.1"/>
    </source>
</evidence>
<accession>A0A375BRC5</accession>
<protein>
    <recommendedName>
        <fullName evidence="1">Glyoxalase-like domain-containing protein</fullName>
    </recommendedName>
</protein>
<dbReference type="Gene3D" id="3.10.180.10">
    <property type="entry name" value="2,3-Dihydroxybiphenyl 1,2-Dioxygenase, domain 1"/>
    <property type="match status" value="1"/>
</dbReference>
<organism evidence="2">
    <name type="scientific">Cupriavidus taiwanensis</name>
    <dbReference type="NCBI Taxonomy" id="164546"/>
    <lineage>
        <taxon>Bacteria</taxon>
        <taxon>Pseudomonadati</taxon>
        <taxon>Pseudomonadota</taxon>
        <taxon>Betaproteobacteria</taxon>
        <taxon>Burkholderiales</taxon>
        <taxon>Burkholderiaceae</taxon>
        <taxon>Cupriavidus</taxon>
    </lineage>
</organism>
<gene>
    <name evidence="2" type="ORF">CBM2587_A210022</name>
</gene>
<evidence type="ECO:0000259" key="1">
    <source>
        <dbReference type="Pfam" id="PF13468"/>
    </source>
</evidence>
<dbReference type="InterPro" id="IPR029068">
    <property type="entry name" value="Glyas_Bleomycin-R_OHBP_Dase"/>
</dbReference>
<reference evidence="2" key="1">
    <citation type="submission" date="2018-01" db="EMBL/GenBank/DDBJ databases">
        <authorList>
            <person name="Clerissi C."/>
        </authorList>
    </citation>
    <scope>NUCLEOTIDE SEQUENCE</scope>
    <source>
        <strain evidence="2">Cupriavidus sp. LMG 19464</strain>
    </source>
</reference>
<dbReference type="PANTHER" id="PTHR40265:SF1">
    <property type="entry name" value="GLYOXALASE-LIKE DOMAIN-CONTAINING PROTEIN"/>
    <property type="match status" value="1"/>
</dbReference>